<dbReference type="CDD" id="cd01948">
    <property type="entry name" value="EAL"/>
    <property type="match status" value="1"/>
</dbReference>
<evidence type="ECO:0000313" key="9">
    <source>
        <dbReference type="Proteomes" id="UP001064632"/>
    </source>
</evidence>
<evidence type="ECO:0000259" key="6">
    <source>
        <dbReference type="PROSITE" id="PS50883"/>
    </source>
</evidence>
<organism evidence="8 9">
    <name type="scientific">Tahibacter amnicola</name>
    <dbReference type="NCBI Taxonomy" id="2976241"/>
    <lineage>
        <taxon>Bacteria</taxon>
        <taxon>Pseudomonadati</taxon>
        <taxon>Pseudomonadota</taxon>
        <taxon>Gammaproteobacteria</taxon>
        <taxon>Lysobacterales</taxon>
        <taxon>Rhodanobacteraceae</taxon>
        <taxon>Tahibacter</taxon>
    </lineage>
</organism>
<dbReference type="CDD" id="cd17569">
    <property type="entry name" value="REC_HupR-like"/>
    <property type="match status" value="1"/>
</dbReference>
<name>A0ABY6B9Z4_9GAMM</name>
<dbReference type="EMBL" id="CP104694">
    <property type="protein sequence ID" value="UXI66361.1"/>
    <property type="molecule type" value="Genomic_DNA"/>
</dbReference>
<dbReference type="CDD" id="cd01949">
    <property type="entry name" value="GGDEF"/>
    <property type="match status" value="1"/>
</dbReference>
<evidence type="ECO:0000256" key="4">
    <source>
        <dbReference type="SAM" id="Phobius"/>
    </source>
</evidence>
<dbReference type="Gene3D" id="3.20.20.450">
    <property type="entry name" value="EAL domain"/>
    <property type="match status" value="1"/>
</dbReference>
<dbReference type="SMART" id="SM00065">
    <property type="entry name" value="GAF"/>
    <property type="match status" value="1"/>
</dbReference>
<dbReference type="PROSITE" id="PS50883">
    <property type="entry name" value="EAL"/>
    <property type="match status" value="1"/>
</dbReference>
<dbReference type="Proteomes" id="UP001064632">
    <property type="component" value="Chromosome"/>
</dbReference>
<keyword evidence="2" id="KW-0418">Kinase</keyword>
<dbReference type="SMART" id="SM00267">
    <property type="entry name" value="GGDEF"/>
    <property type="match status" value="1"/>
</dbReference>
<sequence>MERRLVRFAARLTPASVLGISVPVALLVFILSWLRAMTAQDAIEDALLRHQRLIQICQETELQLVRAHLQDARPWNSTTDAIEPPSERRAASFAIAPLRDGLRHEGEFATLLERLESQLAGYESSTAKSAELLARLGGRETGIAQELRLAYEALELALRSARHDRLLLDAYRLRRAERDFATLGGDAYVEVFQQMRAQLLADTQAPEVRDLVPSGTQQLLQTYSDAFDRYVAVSLQLAATRTERDAHVRAADETLQSLAGSLRERAGELTSTLAHERANLLPGAGFAGLATLWVGLALTGLCAWARQRAPARRIIASGEVAALGPPQLAPRQDRDEPPGSASRAMQLLSECSHALVHSVSEQELITATLHRIVHIGGYVAAWSGEWSGEGGAFRAVSYVSASNDALAADYTIDVQDDYSTSPTANAIRRGQFVVTSGVAAAVDTESWFERAAQHGIRAAISLPLRQAGAISGVLVIYSRDADVFTTTEIELLAELADDLAFGTRTFREREDRQRVEAQLDYQSHYDELTGLPNRNSYADRMRELLRTAKAENRLVALLNMGLEKLRSVNDNIGAESGNSLLRQVTERLRSTLDPDAFLARIGGDRFAVVLDNVRDEQQAADIARRLLAAVMAPMHLGGREYYPNACVGVSLFPRDGEDAQILIRNAASAMLAAREIGGGSVSFYDPLSGDRESAGFALETALRGAMERHEFVLHFQAKADLATGRICGAEALVRWQHPTWGILLPGKFIGLAEETGLIGPLGAWIINDVCRQIATWRRMGLPDCPISVNLSPRQFRQDDLVRTVREALALHQVDAHLLELELTESAVMHDLGTAIATLRALKAVGVRCSLDDFGTGHSSLNYLKHFPIDRVKIDQSFVRDITSEPGSAAICGAVIGIAHNLNLKVVAEGVETEAQASYLRRCRCDEIQGHFFSPAVPPDDFIQQMRRRTSLSLPVYKPGPRTLLIVDDETNILTSLQRVLRDEGYDILIADGAAKGLDILATREVHVVLTDQRMPEMSGTEFLSRVRTLYPGTVRLVLSGYADLDTVIASVNRGTVFRFLTKPCREDVLLNHLRDAFRHYELEAAQRAV</sequence>
<dbReference type="SMART" id="SM00448">
    <property type="entry name" value="REC"/>
    <property type="match status" value="1"/>
</dbReference>
<evidence type="ECO:0000313" key="8">
    <source>
        <dbReference type="EMBL" id="UXI66361.1"/>
    </source>
</evidence>
<dbReference type="SUPFAM" id="SSF55781">
    <property type="entry name" value="GAF domain-like"/>
    <property type="match status" value="1"/>
</dbReference>
<evidence type="ECO:0000259" key="7">
    <source>
        <dbReference type="PROSITE" id="PS50887"/>
    </source>
</evidence>
<dbReference type="NCBIfam" id="TIGR00254">
    <property type="entry name" value="GGDEF"/>
    <property type="match status" value="1"/>
</dbReference>
<feature type="domain" description="GGDEF" evidence="7">
    <location>
        <begin position="553"/>
        <end position="686"/>
    </location>
</feature>
<evidence type="ECO:0000256" key="1">
    <source>
        <dbReference type="ARBA" id="ARBA00022679"/>
    </source>
</evidence>
<keyword evidence="1" id="KW-0808">Transferase</keyword>
<dbReference type="InterPro" id="IPR029787">
    <property type="entry name" value="Nucleotide_cyclase"/>
</dbReference>
<dbReference type="InterPro" id="IPR029016">
    <property type="entry name" value="GAF-like_dom_sf"/>
</dbReference>
<proteinExistence type="predicted"/>
<keyword evidence="4" id="KW-0812">Transmembrane</keyword>
<dbReference type="SMART" id="SM00052">
    <property type="entry name" value="EAL"/>
    <property type="match status" value="1"/>
</dbReference>
<dbReference type="Gene3D" id="3.30.70.270">
    <property type="match status" value="1"/>
</dbReference>
<accession>A0ABY6B9Z4</accession>
<gene>
    <name evidence="8" type="ORF">N4264_16580</name>
</gene>
<dbReference type="PROSITE" id="PS50110">
    <property type="entry name" value="RESPONSE_REGULATORY"/>
    <property type="match status" value="1"/>
</dbReference>
<dbReference type="InterPro" id="IPR001789">
    <property type="entry name" value="Sig_transdc_resp-reg_receiver"/>
</dbReference>
<dbReference type="InterPro" id="IPR011006">
    <property type="entry name" value="CheY-like_superfamily"/>
</dbReference>
<dbReference type="InterPro" id="IPR003018">
    <property type="entry name" value="GAF"/>
</dbReference>
<keyword evidence="4" id="KW-0472">Membrane</keyword>
<evidence type="ECO:0000256" key="2">
    <source>
        <dbReference type="ARBA" id="ARBA00022777"/>
    </source>
</evidence>
<feature type="domain" description="Response regulatory" evidence="5">
    <location>
        <begin position="962"/>
        <end position="1077"/>
    </location>
</feature>
<dbReference type="InterPro" id="IPR052155">
    <property type="entry name" value="Biofilm_reg_signaling"/>
</dbReference>
<reference evidence="8" key="1">
    <citation type="submission" date="2022-09" db="EMBL/GenBank/DDBJ databases">
        <title>Tahibacter sp. nov., isolated from a fresh water.</title>
        <authorList>
            <person name="Baek J.H."/>
            <person name="Lee J.K."/>
            <person name="Kim J.M."/>
            <person name="Jeon C.O."/>
        </authorList>
    </citation>
    <scope>NUCLEOTIDE SEQUENCE</scope>
    <source>
        <strain evidence="8">W38</strain>
    </source>
</reference>
<evidence type="ECO:0000256" key="3">
    <source>
        <dbReference type="PROSITE-ProRule" id="PRU00169"/>
    </source>
</evidence>
<feature type="domain" description="EAL" evidence="6">
    <location>
        <begin position="695"/>
        <end position="949"/>
    </location>
</feature>
<dbReference type="Gene3D" id="3.40.50.2300">
    <property type="match status" value="1"/>
</dbReference>
<dbReference type="RefSeq" id="WP_261693345.1">
    <property type="nucleotide sequence ID" value="NZ_CP104694.1"/>
</dbReference>
<dbReference type="PANTHER" id="PTHR44757">
    <property type="entry name" value="DIGUANYLATE CYCLASE DGCP"/>
    <property type="match status" value="1"/>
</dbReference>
<feature type="transmembrane region" description="Helical" evidence="4">
    <location>
        <begin position="12"/>
        <end position="34"/>
    </location>
</feature>
<feature type="modified residue" description="4-aspartylphosphate" evidence="3">
    <location>
        <position position="1011"/>
    </location>
</feature>
<dbReference type="Pfam" id="PF13185">
    <property type="entry name" value="GAF_2"/>
    <property type="match status" value="1"/>
</dbReference>
<dbReference type="InterPro" id="IPR035919">
    <property type="entry name" value="EAL_sf"/>
</dbReference>
<dbReference type="PANTHER" id="PTHR44757:SF2">
    <property type="entry name" value="BIOFILM ARCHITECTURE MAINTENANCE PROTEIN MBAA"/>
    <property type="match status" value="1"/>
</dbReference>
<dbReference type="Pfam" id="PF00563">
    <property type="entry name" value="EAL"/>
    <property type="match status" value="1"/>
</dbReference>
<dbReference type="PROSITE" id="PS50887">
    <property type="entry name" value="GGDEF"/>
    <property type="match status" value="1"/>
</dbReference>
<dbReference type="Pfam" id="PF00072">
    <property type="entry name" value="Response_reg"/>
    <property type="match status" value="1"/>
</dbReference>
<dbReference type="InterPro" id="IPR000160">
    <property type="entry name" value="GGDEF_dom"/>
</dbReference>
<dbReference type="SUPFAM" id="SSF52172">
    <property type="entry name" value="CheY-like"/>
    <property type="match status" value="1"/>
</dbReference>
<evidence type="ECO:0000259" key="5">
    <source>
        <dbReference type="PROSITE" id="PS50110"/>
    </source>
</evidence>
<dbReference type="InterPro" id="IPR001633">
    <property type="entry name" value="EAL_dom"/>
</dbReference>
<keyword evidence="3" id="KW-0597">Phosphoprotein</keyword>
<protein>
    <submittedName>
        <fullName evidence="8">EAL domain-containing protein</fullName>
    </submittedName>
</protein>
<dbReference type="Pfam" id="PF00990">
    <property type="entry name" value="GGDEF"/>
    <property type="match status" value="1"/>
</dbReference>
<dbReference type="Gene3D" id="3.30.450.40">
    <property type="match status" value="1"/>
</dbReference>
<dbReference type="SUPFAM" id="SSF55073">
    <property type="entry name" value="Nucleotide cyclase"/>
    <property type="match status" value="1"/>
</dbReference>
<keyword evidence="4" id="KW-1133">Transmembrane helix</keyword>
<dbReference type="SUPFAM" id="SSF141868">
    <property type="entry name" value="EAL domain-like"/>
    <property type="match status" value="1"/>
</dbReference>
<keyword evidence="9" id="KW-1185">Reference proteome</keyword>
<dbReference type="InterPro" id="IPR043128">
    <property type="entry name" value="Rev_trsase/Diguanyl_cyclase"/>
</dbReference>